<evidence type="ECO:0000313" key="3">
    <source>
        <dbReference type="Proteomes" id="UP001596258"/>
    </source>
</evidence>
<comment type="similarity">
    <text evidence="1">Belongs to the UPF0342 family.</text>
</comment>
<gene>
    <name evidence="2" type="ORF">ACFP1M_07830</name>
</gene>
<dbReference type="SUPFAM" id="SSF158622">
    <property type="entry name" value="YheA/YmcA-like"/>
    <property type="match status" value="1"/>
</dbReference>
<evidence type="ECO:0000313" key="2">
    <source>
        <dbReference type="EMBL" id="MFC6290075.1"/>
    </source>
</evidence>
<dbReference type="Gene3D" id="1.20.1500.10">
    <property type="entry name" value="YheA/YmcA-like"/>
    <property type="match status" value="1"/>
</dbReference>
<sequence>MADKMAELGEQVTQALKDSEQFKALQSAFNAMKADTDTYKLFKDFQKIQLDLQQKQMSGQQLTDDEMKHAREVADQVGKIDSIKDLMEAERGVNSMLNQLNKTITQPIQDIYAG</sequence>
<dbReference type="RefSeq" id="WP_125577497.1">
    <property type="nucleotide sequence ID" value="NZ_JBHSSO010000061.1"/>
</dbReference>
<dbReference type="InterPro" id="IPR010368">
    <property type="entry name" value="Com_YlbF"/>
</dbReference>
<accession>A0ABW1UC41</accession>
<protein>
    <recommendedName>
        <fullName evidence="1">UPF0342 protein ACFP1M_07830</fullName>
    </recommendedName>
</protein>
<name>A0ABW1UC41_9LACO</name>
<keyword evidence="3" id="KW-1185">Reference proteome</keyword>
<evidence type="ECO:0000256" key="1">
    <source>
        <dbReference type="HAMAP-Rule" id="MF_01526"/>
    </source>
</evidence>
<dbReference type="Proteomes" id="UP001596258">
    <property type="component" value="Unassembled WGS sequence"/>
</dbReference>
<reference evidence="3" key="1">
    <citation type="journal article" date="2019" name="Int. J. Syst. Evol. Microbiol.">
        <title>The Global Catalogue of Microorganisms (GCM) 10K type strain sequencing project: providing services to taxonomists for standard genome sequencing and annotation.</title>
        <authorList>
            <consortium name="The Broad Institute Genomics Platform"/>
            <consortium name="The Broad Institute Genome Sequencing Center for Infectious Disease"/>
            <person name="Wu L."/>
            <person name="Ma J."/>
        </authorList>
    </citation>
    <scope>NUCLEOTIDE SEQUENCE [LARGE SCALE GENOMIC DNA]</scope>
    <source>
        <strain evidence="3">CCM 8893</strain>
    </source>
</reference>
<dbReference type="Pfam" id="PF06133">
    <property type="entry name" value="Com_YlbF"/>
    <property type="match status" value="1"/>
</dbReference>
<dbReference type="HAMAP" id="MF_01526">
    <property type="entry name" value="UPF0342"/>
    <property type="match status" value="1"/>
</dbReference>
<organism evidence="2 3">
    <name type="scientific">Levilactobacillus angrenensis</name>
    <dbReference type="NCBI Taxonomy" id="2486020"/>
    <lineage>
        <taxon>Bacteria</taxon>
        <taxon>Bacillati</taxon>
        <taxon>Bacillota</taxon>
        <taxon>Bacilli</taxon>
        <taxon>Lactobacillales</taxon>
        <taxon>Lactobacillaceae</taxon>
        <taxon>Levilactobacillus</taxon>
    </lineage>
</organism>
<comment type="caution">
    <text evidence="2">The sequence shown here is derived from an EMBL/GenBank/DDBJ whole genome shotgun (WGS) entry which is preliminary data.</text>
</comment>
<proteinExistence type="inferred from homology"/>
<dbReference type="InterPro" id="IPR023378">
    <property type="entry name" value="YheA/YmcA-like_dom_sf"/>
</dbReference>
<dbReference type="EMBL" id="JBHSSO010000061">
    <property type="protein sequence ID" value="MFC6290075.1"/>
    <property type="molecule type" value="Genomic_DNA"/>
</dbReference>